<keyword evidence="9" id="KW-1185">Reference proteome</keyword>
<reference evidence="8 9" key="1">
    <citation type="journal article" date="2023" name="Nat. Commun.">
        <title>Origin of minicircular mitochondrial genomes in red algae.</title>
        <authorList>
            <person name="Lee Y."/>
            <person name="Cho C.H."/>
            <person name="Lee Y.M."/>
            <person name="Park S.I."/>
            <person name="Yang J.H."/>
            <person name="West J.A."/>
            <person name="Bhattacharya D."/>
            <person name="Yoon H.S."/>
        </authorList>
    </citation>
    <scope>NUCLEOTIDE SEQUENCE [LARGE SCALE GENOMIC DNA]</scope>
    <source>
        <strain evidence="8 9">CCMP1338</strain>
        <tissue evidence="8">Whole cell</tissue>
    </source>
</reference>
<dbReference type="EMBL" id="JAMWBK010000003">
    <property type="protein sequence ID" value="KAJ8906802.1"/>
    <property type="molecule type" value="Genomic_DNA"/>
</dbReference>
<dbReference type="InterPro" id="IPR038291">
    <property type="entry name" value="SAP30_C_sf"/>
</dbReference>
<organism evidence="8 9">
    <name type="scientific">Rhodosorus marinus</name>
    <dbReference type="NCBI Taxonomy" id="101924"/>
    <lineage>
        <taxon>Eukaryota</taxon>
        <taxon>Rhodophyta</taxon>
        <taxon>Stylonematophyceae</taxon>
        <taxon>Stylonematales</taxon>
        <taxon>Stylonemataceae</taxon>
        <taxon>Rhodosorus</taxon>
    </lineage>
</organism>
<dbReference type="InterPro" id="IPR024145">
    <property type="entry name" value="His_deAcase_SAP30/SAP30L"/>
</dbReference>
<evidence type="ECO:0000259" key="7">
    <source>
        <dbReference type="Pfam" id="PF13867"/>
    </source>
</evidence>
<dbReference type="InterPro" id="IPR025718">
    <property type="entry name" value="SAP30_Sin3-bd"/>
</dbReference>
<evidence type="ECO:0000256" key="5">
    <source>
        <dbReference type="ARBA" id="ARBA00023163"/>
    </source>
</evidence>
<dbReference type="GO" id="GO:0006355">
    <property type="term" value="P:regulation of DNA-templated transcription"/>
    <property type="evidence" value="ECO:0007669"/>
    <property type="project" value="TreeGrafter"/>
</dbReference>
<accession>A0AAV8V0C5</accession>
<proteinExistence type="inferred from homology"/>
<comment type="similarity">
    <text evidence="2">Belongs to the SAP30 family.</text>
</comment>
<evidence type="ECO:0000256" key="2">
    <source>
        <dbReference type="ARBA" id="ARBA00006283"/>
    </source>
</evidence>
<keyword evidence="6" id="KW-0539">Nucleus</keyword>
<evidence type="ECO:0000256" key="4">
    <source>
        <dbReference type="ARBA" id="ARBA00023015"/>
    </source>
</evidence>
<dbReference type="PANTHER" id="PTHR13286:SF6">
    <property type="entry name" value="HISTONE DEACETYLASE COMPLEX SUBUNIT SAP30L-RELATED"/>
    <property type="match status" value="1"/>
</dbReference>
<dbReference type="Gene3D" id="6.10.160.20">
    <property type="match status" value="1"/>
</dbReference>
<keyword evidence="3" id="KW-0678">Repressor</keyword>
<dbReference type="AlphaFoldDB" id="A0AAV8V0C5"/>
<dbReference type="GO" id="GO:0000118">
    <property type="term" value="C:histone deacetylase complex"/>
    <property type="evidence" value="ECO:0007669"/>
    <property type="project" value="TreeGrafter"/>
</dbReference>
<evidence type="ECO:0000256" key="6">
    <source>
        <dbReference type="ARBA" id="ARBA00023242"/>
    </source>
</evidence>
<protein>
    <recommendedName>
        <fullName evidence="7">Histone deacetylase complex subunit SAP30 Sin3 binding domain-containing protein</fullName>
    </recommendedName>
</protein>
<name>A0AAV8V0C5_9RHOD</name>
<evidence type="ECO:0000256" key="1">
    <source>
        <dbReference type="ARBA" id="ARBA00004123"/>
    </source>
</evidence>
<keyword evidence="4" id="KW-0805">Transcription regulation</keyword>
<dbReference type="PANTHER" id="PTHR13286">
    <property type="entry name" value="SAP30"/>
    <property type="match status" value="1"/>
</dbReference>
<comment type="subcellular location">
    <subcellularLocation>
        <location evidence="1">Nucleus</location>
    </subcellularLocation>
</comment>
<evidence type="ECO:0000256" key="3">
    <source>
        <dbReference type="ARBA" id="ARBA00022491"/>
    </source>
</evidence>
<dbReference type="Proteomes" id="UP001157974">
    <property type="component" value="Unassembled WGS sequence"/>
</dbReference>
<feature type="domain" description="Histone deacetylase complex subunit SAP30 Sin3 binding" evidence="7">
    <location>
        <begin position="26"/>
        <end position="76"/>
    </location>
</feature>
<dbReference type="Pfam" id="PF13867">
    <property type="entry name" value="SAP30_Sin3_bdg"/>
    <property type="match status" value="1"/>
</dbReference>
<comment type="caution">
    <text evidence="8">The sequence shown here is derived from an EMBL/GenBank/DDBJ whole genome shotgun (WGS) entry which is preliminary data.</text>
</comment>
<evidence type="ECO:0000313" key="9">
    <source>
        <dbReference type="Proteomes" id="UP001157974"/>
    </source>
</evidence>
<keyword evidence="5" id="KW-0804">Transcription</keyword>
<evidence type="ECO:0000313" key="8">
    <source>
        <dbReference type="EMBL" id="KAJ8906802.1"/>
    </source>
</evidence>
<dbReference type="GO" id="GO:0003712">
    <property type="term" value="F:transcription coregulator activity"/>
    <property type="evidence" value="ECO:0007669"/>
    <property type="project" value="TreeGrafter"/>
</dbReference>
<sequence length="85" mass="9705">MNQKRYTKKGKADGNPSRTVVDLSKLRKSSLKRYKHHFKLEMKANPSKAELVDAVASHFANMPVRESEVVAAFYNYARTRGAQSY</sequence>
<gene>
    <name evidence="8" type="ORF">NDN08_003288</name>
</gene>